<evidence type="ECO:0008006" key="4">
    <source>
        <dbReference type="Google" id="ProtNLM"/>
    </source>
</evidence>
<dbReference type="EMBL" id="JEWH01000029">
    <property type="protein sequence ID" value="EXB05290.1"/>
    <property type="molecule type" value="Genomic_DNA"/>
</dbReference>
<protein>
    <recommendedName>
        <fullName evidence="4">Lysine exporter LysO family protein</fullName>
    </recommendedName>
</protein>
<accession>A0A009HQI8</accession>
<feature type="transmembrane region" description="Helical" evidence="1">
    <location>
        <begin position="38"/>
        <end position="55"/>
    </location>
</feature>
<name>A0A009HQI8_ACIB9</name>
<dbReference type="GO" id="GO:0015661">
    <property type="term" value="F:L-lysine efflux transmembrane transporter activity"/>
    <property type="evidence" value="ECO:0007669"/>
    <property type="project" value="InterPro"/>
</dbReference>
<dbReference type="GO" id="GO:0005886">
    <property type="term" value="C:plasma membrane"/>
    <property type="evidence" value="ECO:0007669"/>
    <property type="project" value="TreeGrafter"/>
</dbReference>
<reference evidence="2 3" key="1">
    <citation type="submission" date="2014-02" db="EMBL/GenBank/DDBJ databases">
        <title>Comparative genomics and transcriptomics to identify genetic mechanisms underlying the emergence of carbapenem resistant Acinetobacter baumannii (CRAb).</title>
        <authorList>
            <person name="Harris A.D."/>
            <person name="Johnson K.J."/>
            <person name="George J."/>
            <person name="Shefchek K."/>
            <person name="Daugherty S.C."/>
            <person name="Parankush S."/>
            <person name="Sadzewicz L."/>
            <person name="Tallon L."/>
            <person name="Sengamalay N."/>
            <person name="Hazen T.H."/>
            <person name="Rasko D.A."/>
        </authorList>
    </citation>
    <scope>NUCLEOTIDE SEQUENCE [LARGE SCALE GENOMIC DNA]</scope>
    <source>
        <strain evidence="2 3">1295743</strain>
    </source>
</reference>
<dbReference type="PANTHER" id="PTHR35804">
    <property type="entry name" value="LYSINE EXPORTER LYSO"/>
    <property type="match status" value="1"/>
</dbReference>
<keyword evidence="1" id="KW-0472">Membrane</keyword>
<dbReference type="PATRIC" id="fig|1310613.3.peg.2302"/>
<sequence>MQSISLIIQIFLVLAFGYFLGPKLSLNIRHFIFKILPYFSYILLTSVALELTLALDQIDNPSTILPPALLIALTTSLGSFFTCLFAYTIFDKESVKGKISLQLFMNALKNIAKAFLALTIGVVLGILLTQLHTHIPFNSWYLLLLFIFLIGIELAFTHFNRTWLSWKILIVPLAAFIGSCLAGFLNYSLLGHEFTLNEILALGQGYGWYSMSGILFTQLHSGELGGIALLTDLFREIVAILLMYTMGWRFPRPAISSAGATSMDVTLAMVKQSCGTHYVPHAMMSGLLLSLLAPLLITVFLNF</sequence>
<keyword evidence="1" id="KW-1133">Transmembrane helix</keyword>
<dbReference type="Pfam" id="PF03956">
    <property type="entry name" value="Lys_export"/>
    <property type="match status" value="1"/>
</dbReference>
<dbReference type="Proteomes" id="UP000020595">
    <property type="component" value="Unassembled WGS sequence"/>
</dbReference>
<dbReference type="InterPro" id="IPR005642">
    <property type="entry name" value="LysO"/>
</dbReference>
<gene>
    <name evidence="2" type="ORF">J512_2393</name>
</gene>
<dbReference type="PANTHER" id="PTHR35804:SF1">
    <property type="entry name" value="LYSINE EXPORTER LYSO"/>
    <property type="match status" value="1"/>
</dbReference>
<feature type="transmembrane region" description="Helical" evidence="1">
    <location>
        <begin position="168"/>
        <end position="187"/>
    </location>
</feature>
<feature type="transmembrane region" description="Helical" evidence="1">
    <location>
        <begin position="282"/>
        <end position="301"/>
    </location>
</feature>
<keyword evidence="1" id="KW-0812">Transmembrane</keyword>
<feature type="transmembrane region" description="Helical" evidence="1">
    <location>
        <begin position="6"/>
        <end position="26"/>
    </location>
</feature>
<dbReference type="RefSeq" id="WP_032051258.1">
    <property type="nucleotide sequence ID" value="NZ_JEWH01000029.1"/>
</dbReference>
<feature type="transmembrane region" description="Helical" evidence="1">
    <location>
        <begin position="137"/>
        <end position="156"/>
    </location>
</feature>
<feature type="transmembrane region" description="Helical" evidence="1">
    <location>
        <begin position="67"/>
        <end position="90"/>
    </location>
</feature>
<evidence type="ECO:0000313" key="2">
    <source>
        <dbReference type="EMBL" id="EXB05290.1"/>
    </source>
</evidence>
<dbReference type="AlphaFoldDB" id="A0A009HQI8"/>
<comment type="caution">
    <text evidence="2">The sequence shown here is derived from an EMBL/GenBank/DDBJ whole genome shotgun (WGS) entry which is preliminary data.</text>
</comment>
<evidence type="ECO:0000256" key="1">
    <source>
        <dbReference type="SAM" id="Phobius"/>
    </source>
</evidence>
<organism evidence="2 3">
    <name type="scientific">Acinetobacter baumannii (strain 1295743)</name>
    <dbReference type="NCBI Taxonomy" id="1310613"/>
    <lineage>
        <taxon>Bacteria</taxon>
        <taxon>Pseudomonadati</taxon>
        <taxon>Pseudomonadota</taxon>
        <taxon>Gammaproteobacteria</taxon>
        <taxon>Moraxellales</taxon>
        <taxon>Moraxellaceae</taxon>
        <taxon>Acinetobacter</taxon>
        <taxon>Acinetobacter calcoaceticus/baumannii complex</taxon>
    </lineage>
</organism>
<feature type="transmembrane region" description="Helical" evidence="1">
    <location>
        <begin position="111"/>
        <end position="131"/>
    </location>
</feature>
<evidence type="ECO:0000313" key="3">
    <source>
        <dbReference type="Proteomes" id="UP000020595"/>
    </source>
</evidence>
<proteinExistence type="predicted"/>